<accession>A0A8J4VXU5</accession>
<dbReference type="AlphaFoldDB" id="A0A8J4VXU5"/>
<dbReference type="PANTHER" id="PTHR34271">
    <property type="entry name" value="NUCLEOLAR HISTONE METHYLTRANSFERASE-RELATED PROTEIN"/>
    <property type="match status" value="1"/>
</dbReference>
<dbReference type="OrthoDB" id="440325at2759"/>
<proteinExistence type="predicted"/>
<name>A0A8J4VXU5_9ROSI</name>
<protein>
    <recommendedName>
        <fullName evidence="1">WIYLD domain-containing protein</fullName>
    </recommendedName>
</protein>
<comment type="caution">
    <text evidence="2">The sequence shown here is derived from an EMBL/GenBank/DDBJ whole genome shotgun (WGS) entry which is preliminary data.</text>
</comment>
<reference evidence="2" key="1">
    <citation type="submission" date="2020-03" db="EMBL/GenBank/DDBJ databases">
        <title>Castanea mollissima Vanexum genome sequencing.</title>
        <authorList>
            <person name="Staton M."/>
        </authorList>
    </citation>
    <scope>NUCLEOTIDE SEQUENCE</scope>
    <source>
        <tissue evidence="2">Leaf</tissue>
    </source>
</reference>
<feature type="domain" description="WIYLD" evidence="1">
    <location>
        <begin position="127"/>
        <end position="180"/>
    </location>
</feature>
<dbReference type="Proteomes" id="UP000737018">
    <property type="component" value="Unassembled WGS sequence"/>
</dbReference>
<sequence length="276" mass="32332">MRSGIYKALQGSKEGQLNLADEELRSSVLFFSLATETWRNLERDLEDMREYYRNGKTEEASWRKSQLKGLLILLREKEGDIFKALKQDLGKHHVKAFRDEIGTLTKIVNTALESLKDWMSSKTVTCMDGALEHMCQFGFCDQLVRELVKELLKVYGNDGWYFFESDSYKVLLDALLEKQKKMVSKGRTLLFVAADPPVARFTWTGWESIHPLWGVQTRRRAARPRRPCYRWISSNKEQGPMHGTKEPFPKDIARFLLQMDGRRKRKTKWDVRLEDM</sequence>
<dbReference type="EMBL" id="JRKL02000140">
    <property type="protein sequence ID" value="KAF3974637.1"/>
    <property type="molecule type" value="Genomic_DNA"/>
</dbReference>
<dbReference type="InterPro" id="IPR018848">
    <property type="entry name" value="WIYLD_domain"/>
</dbReference>
<dbReference type="GO" id="GO:0016491">
    <property type="term" value="F:oxidoreductase activity"/>
    <property type="evidence" value="ECO:0007669"/>
    <property type="project" value="InterPro"/>
</dbReference>
<dbReference type="InterPro" id="IPR043017">
    <property type="entry name" value="WIYLD_dom_sf"/>
</dbReference>
<dbReference type="Gene3D" id="1.10.8.850">
    <property type="entry name" value="Histone-lysine N methyltransferase , C-terminal domain-like"/>
    <property type="match status" value="1"/>
</dbReference>
<evidence type="ECO:0000313" key="2">
    <source>
        <dbReference type="EMBL" id="KAF3974637.1"/>
    </source>
</evidence>
<organism evidence="2 3">
    <name type="scientific">Castanea mollissima</name>
    <name type="common">Chinese chestnut</name>
    <dbReference type="NCBI Taxonomy" id="60419"/>
    <lineage>
        <taxon>Eukaryota</taxon>
        <taxon>Viridiplantae</taxon>
        <taxon>Streptophyta</taxon>
        <taxon>Embryophyta</taxon>
        <taxon>Tracheophyta</taxon>
        <taxon>Spermatophyta</taxon>
        <taxon>Magnoliopsida</taxon>
        <taxon>eudicotyledons</taxon>
        <taxon>Gunneridae</taxon>
        <taxon>Pentapetalae</taxon>
        <taxon>rosids</taxon>
        <taxon>fabids</taxon>
        <taxon>Fagales</taxon>
        <taxon>Fagaceae</taxon>
        <taxon>Castanea</taxon>
    </lineage>
</organism>
<dbReference type="InterPro" id="IPR016161">
    <property type="entry name" value="Ald_DH/histidinol_DH"/>
</dbReference>
<evidence type="ECO:0000259" key="1">
    <source>
        <dbReference type="Pfam" id="PF10440"/>
    </source>
</evidence>
<dbReference type="PANTHER" id="PTHR34271:SF1">
    <property type="entry name" value="NUCLEOLAR HISTONE METHYLTRANSFERASE-RELATED PROTEIN"/>
    <property type="match status" value="1"/>
</dbReference>
<gene>
    <name evidence="2" type="ORF">CMV_002053</name>
</gene>
<keyword evidence="3" id="KW-1185">Reference proteome</keyword>
<evidence type="ECO:0000313" key="3">
    <source>
        <dbReference type="Proteomes" id="UP000737018"/>
    </source>
</evidence>
<dbReference type="Pfam" id="PF10440">
    <property type="entry name" value="WIYLD"/>
    <property type="match status" value="1"/>
</dbReference>
<dbReference type="SUPFAM" id="SSF53720">
    <property type="entry name" value="ALDH-like"/>
    <property type="match status" value="1"/>
</dbReference>